<evidence type="ECO:0000256" key="3">
    <source>
        <dbReference type="ARBA" id="ARBA00022692"/>
    </source>
</evidence>
<dbReference type="OrthoDB" id="9763003at2"/>
<evidence type="ECO:0000256" key="2">
    <source>
        <dbReference type="ARBA" id="ARBA00022475"/>
    </source>
</evidence>
<name>A0A3A9AVZ3_9FIRM</name>
<feature type="transmembrane region" description="Helical" evidence="6">
    <location>
        <begin position="257"/>
        <end position="282"/>
    </location>
</feature>
<dbReference type="EMBL" id="RAYQ01000008">
    <property type="protein sequence ID" value="RKI91713.1"/>
    <property type="molecule type" value="Genomic_DNA"/>
</dbReference>
<keyword evidence="2" id="KW-1003">Cell membrane</keyword>
<feature type="transmembrane region" description="Helical" evidence="6">
    <location>
        <begin position="144"/>
        <end position="166"/>
    </location>
</feature>
<dbReference type="PANTHER" id="PTHR10010:SF46">
    <property type="entry name" value="SODIUM-DEPENDENT PHOSPHATE TRANSPORT PROTEIN 2B"/>
    <property type="match status" value="1"/>
</dbReference>
<dbReference type="Pfam" id="PF01895">
    <property type="entry name" value="PhoU"/>
    <property type="match status" value="2"/>
</dbReference>
<dbReference type="GO" id="GO:0005436">
    <property type="term" value="F:sodium:phosphate symporter activity"/>
    <property type="evidence" value="ECO:0007669"/>
    <property type="project" value="InterPro"/>
</dbReference>
<protein>
    <submittedName>
        <fullName evidence="8">Na/Pi cotransporter family protein</fullName>
    </submittedName>
</protein>
<evidence type="ECO:0000313" key="8">
    <source>
        <dbReference type="EMBL" id="RKI91713.1"/>
    </source>
</evidence>
<feature type="transmembrane region" description="Helical" evidence="6">
    <location>
        <begin position="48"/>
        <end position="74"/>
    </location>
</feature>
<feature type="transmembrane region" description="Helical" evidence="6">
    <location>
        <begin position="288"/>
        <end position="310"/>
    </location>
</feature>
<evidence type="ECO:0000256" key="4">
    <source>
        <dbReference type="ARBA" id="ARBA00022989"/>
    </source>
</evidence>
<dbReference type="RefSeq" id="WP_120468905.1">
    <property type="nucleotide sequence ID" value="NZ_RAYQ01000008.1"/>
</dbReference>
<feature type="transmembrane region" description="Helical" evidence="6">
    <location>
        <begin position="121"/>
        <end position="137"/>
    </location>
</feature>
<keyword evidence="5 6" id="KW-0472">Membrane</keyword>
<dbReference type="SUPFAM" id="SSF109755">
    <property type="entry name" value="PhoU-like"/>
    <property type="match status" value="1"/>
</dbReference>
<feature type="domain" description="PhoU" evidence="7">
    <location>
        <begin position="363"/>
        <end position="447"/>
    </location>
</feature>
<evidence type="ECO:0000256" key="5">
    <source>
        <dbReference type="ARBA" id="ARBA00023136"/>
    </source>
</evidence>
<proteinExistence type="predicted"/>
<dbReference type="AlphaFoldDB" id="A0A3A9AVZ3"/>
<dbReference type="Gene3D" id="1.20.58.220">
    <property type="entry name" value="Phosphate transport system protein phou homolog 2, domain 2"/>
    <property type="match status" value="1"/>
</dbReference>
<reference evidence="8 9" key="1">
    <citation type="submission" date="2018-09" db="EMBL/GenBank/DDBJ databases">
        <title>Murine metabolic-syndrome-specific gut microbial biobank.</title>
        <authorList>
            <person name="Liu C."/>
        </authorList>
    </citation>
    <scope>NUCLEOTIDE SEQUENCE [LARGE SCALE GENOMIC DNA]</scope>
    <source>
        <strain evidence="8 9">0.1xD8-82</strain>
    </source>
</reference>
<dbReference type="GO" id="GO:0044341">
    <property type="term" value="P:sodium-dependent phosphate transport"/>
    <property type="evidence" value="ECO:0007669"/>
    <property type="project" value="InterPro"/>
</dbReference>
<accession>A0A3A9AVZ3</accession>
<dbReference type="NCBIfam" id="TIGR00704">
    <property type="entry name" value="NaPi_cotrn_rel"/>
    <property type="match status" value="1"/>
</dbReference>
<dbReference type="Pfam" id="PF02690">
    <property type="entry name" value="Na_Pi_cotrans"/>
    <property type="match status" value="2"/>
</dbReference>
<dbReference type="InterPro" id="IPR003841">
    <property type="entry name" value="Na/Pi_transpt"/>
</dbReference>
<evidence type="ECO:0000313" key="9">
    <source>
        <dbReference type="Proteomes" id="UP000280696"/>
    </source>
</evidence>
<evidence type="ECO:0000259" key="7">
    <source>
        <dbReference type="Pfam" id="PF01895"/>
    </source>
</evidence>
<feature type="domain" description="PhoU" evidence="7">
    <location>
        <begin position="470"/>
        <end position="548"/>
    </location>
</feature>
<dbReference type="InterPro" id="IPR038078">
    <property type="entry name" value="PhoU-like_sf"/>
</dbReference>
<dbReference type="Proteomes" id="UP000280696">
    <property type="component" value="Unassembled WGS sequence"/>
</dbReference>
<keyword evidence="9" id="KW-1185">Reference proteome</keyword>
<evidence type="ECO:0000256" key="1">
    <source>
        <dbReference type="ARBA" id="ARBA00004651"/>
    </source>
</evidence>
<gene>
    <name evidence="8" type="ORF">D7V94_08910</name>
</gene>
<dbReference type="GO" id="GO:0005886">
    <property type="term" value="C:plasma membrane"/>
    <property type="evidence" value="ECO:0007669"/>
    <property type="project" value="UniProtKB-SubCell"/>
</dbReference>
<dbReference type="InterPro" id="IPR004633">
    <property type="entry name" value="NaPi_cotrn-rel/YqeW-like"/>
</dbReference>
<dbReference type="InterPro" id="IPR026022">
    <property type="entry name" value="PhoU_dom"/>
</dbReference>
<evidence type="ECO:0000256" key="6">
    <source>
        <dbReference type="SAM" id="Phobius"/>
    </source>
</evidence>
<comment type="caution">
    <text evidence="8">The sequence shown here is derived from an EMBL/GenBank/DDBJ whole genome shotgun (WGS) entry which is preliminary data.</text>
</comment>
<keyword evidence="3 6" id="KW-0812">Transmembrane</keyword>
<feature type="transmembrane region" description="Helical" evidence="6">
    <location>
        <begin position="178"/>
        <end position="199"/>
    </location>
</feature>
<keyword evidence="4 6" id="KW-1133">Transmembrane helix</keyword>
<feature type="transmembrane region" description="Helical" evidence="6">
    <location>
        <begin position="81"/>
        <end position="101"/>
    </location>
</feature>
<dbReference type="NCBIfam" id="NF037997">
    <property type="entry name" value="Na_Pi_symport"/>
    <property type="match status" value="1"/>
</dbReference>
<organism evidence="8 9">
    <name type="scientific">Parablautia intestinalis</name>
    <dbReference type="NCBI Taxonomy" id="2320100"/>
    <lineage>
        <taxon>Bacteria</taxon>
        <taxon>Bacillati</taxon>
        <taxon>Bacillota</taxon>
        <taxon>Clostridia</taxon>
        <taxon>Lachnospirales</taxon>
        <taxon>Lachnospiraceae</taxon>
        <taxon>Parablautia</taxon>
    </lineage>
</organism>
<sequence length="590" mass="64705">MDIFSVLTMVGGLALFLYGMDVLGDGLKKASGGKLEIILEKLTANKLMAILLGAGVTAIIQSSSATTVMVVGFVNSGIMKLGQAIGVILGANVGTTVTAWLLSLTGVEGSGIFFEFLKPSSFSPILAITGVIMMSMCKREKHKVAATIMVGFAVLMFGMDTMSSTVKPLAENPDFIDILLMFSNPVLGMLIGLVLTAIIQSSSASVGILQALCVSGAVSYSTAIPIIMGQNVGDCVAALLSSASAGRQAKRAALISLYYKVIKVVAFMVIFYALNAVFQFAFLNRPASALGVAAIHTMFNVVAVVAMYPFTWVLEKLAYLTIPESDDETKASAQGKKEIQILDARFLSTPRVAIEQCKNAAFDMASYAKDGLFLAMELFDKFDQKAADKVIELENLVDHYEDELSAYLVKISSKHLTEKDSQEVTILLHCIGDFERISDHAVNIMESAKEMYEKDLRFSKKAMEELAVFSKAVRNIINASVQVFRQEDLQLANTVEPLEEVIDYLNSEIKKRHVKRLRKGKCTIEMGFILSDISTNYERVSDHCSNIALCLLQLNEENFGTHEFQEHLSNKNNDRFVEEVKRLQEQYKLP</sequence>
<dbReference type="PANTHER" id="PTHR10010">
    <property type="entry name" value="SOLUTE CARRIER FAMILY 34 SODIUM PHOSPHATE , MEMBER 2-RELATED"/>
    <property type="match status" value="1"/>
</dbReference>
<comment type="subcellular location">
    <subcellularLocation>
        <location evidence="1">Cell membrane</location>
        <topology evidence="1">Multi-pass membrane protein</topology>
    </subcellularLocation>
</comment>